<dbReference type="PANTHER" id="PTHR42709:SF6">
    <property type="entry name" value="UNDECAPRENYL PHOSPHATE TRANSPORTER A"/>
    <property type="match status" value="1"/>
</dbReference>
<feature type="domain" description="VTT" evidence="8">
    <location>
        <begin position="30"/>
        <end position="160"/>
    </location>
</feature>
<feature type="transmembrane region" description="Helical" evidence="7">
    <location>
        <begin position="36"/>
        <end position="69"/>
    </location>
</feature>
<accession>A0A448V1R7</accession>
<evidence type="ECO:0000256" key="2">
    <source>
        <dbReference type="ARBA" id="ARBA00010792"/>
    </source>
</evidence>
<name>A0A448V1R7_9FIRM</name>
<evidence type="ECO:0000313" key="10">
    <source>
        <dbReference type="Proteomes" id="UP000269544"/>
    </source>
</evidence>
<evidence type="ECO:0000256" key="1">
    <source>
        <dbReference type="ARBA" id="ARBA00004651"/>
    </source>
</evidence>
<evidence type="ECO:0000256" key="7">
    <source>
        <dbReference type="SAM" id="Phobius"/>
    </source>
</evidence>
<feature type="transmembrane region" description="Helical" evidence="7">
    <location>
        <begin position="138"/>
        <end position="161"/>
    </location>
</feature>
<dbReference type="PANTHER" id="PTHR42709">
    <property type="entry name" value="ALKALINE PHOSPHATASE LIKE PROTEIN"/>
    <property type="match status" value="1"/>
</dbReference>
<keyword evidence="3" id="KW-1003">Cell membrane</keyword>
<proteinExistence type="inferred from homology"/>
<protein>
    <submittedName>
        <fullName evidence="9">Inner membrane protein YghB</fullName>
    </submittedName>
</protein>
<dbReference type="InterPro" id="IPR032816">
    <property type="entry name" value="VTT_dom"/>
</dbReference>
<keyword evidence="10" id="KW-1185">Reference proteome</keyword>
<dbReference type="GO" id="GO:0005886">
    <property type="term" value="C:plasma membrane"/>
    <property type="evidence" value="ECO:0007669"/>
    <property type="project" value="UniProtKB-SubCell"/>
</dbReference>
<comment type="subcellular location">
    <subcellularLocation>
        <location evidence="1">Cell membrane</location>
        <topology evidence="1">Multi-pass membrane protein</topology>
    </subcellularLocation>
</comment>
<dbReference type="KEGG" id="piv:NCTC13079_00952"/>
<keyword evidence="6 7" id="KW-0472">Membrane</keyword>
<evidence type="ECO:0000256" key="3">
    <source>
        <dbReference type="ARBA" id="ARBA00022475"/>
    </source>
</evidence>
<keyword evidence="4 7" id="KW-0812">Transmembrane</keyword>
<dbReference type="InterPro" id="IPR051311">
    <property type="entry name" value="DedA_domain"/>
</dbReference>
<keyword evidence="5 7" id="KW-1133">Transmembrane helix</keyword>
<dbReference type="OrthoDB" id="9813426at2"/>
<reference evidence="9 10" key="1">
    <citation type="submission" date="2018-12" db="EMBL/GenBank/DDBJ databases">
        <authorList>
            <consortium name="Pathogen Informatics"/>
        </authorList>
    </citation>
    <scope>NUCLEOTIDE SEQUENCE [LARGE SCALE GENOMIC DNA]</scope>
    <source>
        <strain evidence="9 10">NCTC13079</strain>
    </source>
</reference>
<dbReference type="Pfam" id="PF09335">
    <property type="entry name" value="VTT_dom"/>
    <property type="match status" value="1"/>
</dbReference>
<sequence>MEQMMTSAIESYGYFAVFALIFIENVFPPIPSEVILLFGGFFVGTGALGFFPTVLAATAGSVAGAFILYGIGKLVPAEKIYASAERGWMRKLGFKLQEITMVVEKFEEKGKILVLFGRCVPIIRSLISIPAGMVKMHLFSFTVLTALGSFLWNCILTFAGLKAGENWHSILKYLDYYKYVIAAILVVAGILFLIRHFRRKRQKEGR</sequence>
<evidence type="ECO:0000256" key="5">
    <source>
        <dbReference type="ARBA" id="ARBA00022989"/>
    </source>
</evidence>
<comment type="similarity">
    <text evidence="2">Belongs to the DedA family.</text>
</comment>
<feature type="transmembrane region" description="Helical" evidence="7">
    <location>
        <begin position="12"/>
        <end position="30"/>
    </location>
</feature>
<dbReference type="AlphaFoldDB" id="A0A448V1R7"/>
<evidence type="ECO:0000259" key="8">
    <source>
        <dbReference type="Pfam" id="PF09335"/>
    </source>
</evidence>
<gene>
    <name evidence="9" type="primary">yghB</name>
    <name evidence="9" type="ORF">NCTC13079_00952</name>
</gene>
<evidence type="ECO:0000256" key="6">
    <source>
        <dbReference type="ARBA" id="ARBA00023136"/>
    </source>
</evidence>
<dbReference type="Proteomes" id="UP000269544">
    <property type="component" value="Chromosome"/>
</dbReference>
<evidence type="ECO:0000256" key="4">
    <source>
        <dbReference type="ARBA" id="ARBA00022692"/>
    </source>
</evidence>
<dbReference type="EMBL" id="LR134523">
    <property type="protein sequence ID" value="VEJ35786.1"/>
    <property type="molecule type" value="Genomic_DNA"/>
</dbReference>
<evidence type="ECO:0000313" key="9">
    <source>
        <dbReference type="EMBL" id="VEJ35786.1"/>
    </source>
</evidence>
<feature type="transmembrane region" description="Helical" evidence="7">
    <location>
        <begin position="176"/>
        <end position="194"/>
    </location>
</feature>
<organism evidence="9 10">
    <name type="scientific">Aedoeadaptatus ivorii</name>
    <dbReference type="NCBI Taxonomy" id="54006"/>
    <lineage>
        <taxon>Bacteria</taxon>
        <taxon>Bacillati</taxon>
        <taxon>Bacillota</taxon>
        <taxon>Tissierellia</taxon>
        <taxon>Tissierellales</taxon>
        <taxon>Peptoniphilaceae</taxon>
        <taxon>Aedoeadaptatus</taxon>
    </lineage>
</organism>